<protein>
    <submittedName>
        <fullName evidence="1">Uncharacterized protein</fullName>
    </submittedName>
</protein>
<dbReference type="Proteomes" id="UP001319080">
    <property type="component" value="Unassembled WGS sequence"/>
</dbReference>
<dbReference type="RefSeq" id="WP_254084845.1">
    <property type="nucleotide sequence ID" value="NZ_JAHESE010000012.1"/>
</dbReference>
<keyword evidence="2" id="KW-1185">Reference proteome</keyword>
<organism evidence="1 2">
    <name type="scientific">Dawidia cretensis</name>
    <dbReference type="NCBI Taxonomy" id="2782350"/>
    <lineage>
        <taxon>Bacteria</taxon>
        <taxon>Pseudomonadati</taxon>
        <taxon>Bacteroidota</taxon>
        <taxon>Cytophagia</taxon>
        <taxon>Cytophagales</taxon>
        <taxon>Chryseotaleaceae</taxon>
        <taxon>Dawidia</taxon>
    </lineage>
</organism>
<dbReference type="AlphaFoldDB" id="A0AAP2DX67"/>
<dbReference type="EMBL" id="JAHESE010000012">
    <property type="protein sequence ID" value="MBT1709265.1"/>
    <property type="molecule type" value="Genomic_DNA"/>
</dbReference>
<reference evidence="1 2" key="1">
    <citation type="submission" date="2021-05" db="EMBL/GenBank/DDBJ databases">
        <title>A Polyphasic approach of four new species of the genus Ohtaekwangia: Ohtaekwangia histidinii sp. nov., Ohtaekwangia cretensis sp. nov., Ohtaekwangia indiensis sp. nov., Ohtaekwangia reichenbachii sp. nov. from diverse environment.</title>
        <authorList>
            <person name="Octaviana S."/>
        </authorList>
    </citation>
    <scope>NUCLEOTIDE SEQUENCE [LARGE SCALE GENOMIC DNA]</scope>
    <source>
        <strain evidence="1 2">PWU5</strain>
    </source>
</reference>
<gene>
    <name evidence="1" type="ORF">KK062_13565</name>
</gene>
<accession>A0AAP2DX67</accession>
<evidence type="ECO:0000313" key="2">
    <source>
        <dbReference type="Proteomes" id="UP001319080"/>
    </source>
</evidence>
<name>A0AAP2DX67_9BACT</name>
<proteinExistence type="predicted"/>
<comment type="caution">
    <text evidence="1">The sequence shown here is derived from an EMBL/GenBank/DDBJ whole genome shotgun (WGS) entry which is preliminary data.</text>
</comment>
<sequence length="423" mass="48409">MFELTGHKVIIQGLHKIVDNRLVLFSDGENDLLYTGTNIYGNRILGSIVFEDDDSRFLRFIHAIVTDQQYHAFLNRQLSLLGLLNGVESFFLVDFNYIGEEIDHALVSLNEIPEGFRPLQNSFCPDFVFEPTFNFAASLKGNESDSHKALPEDINSINTKFSQFLKSSTEFVSELDMERTLYVEALLAGSFQINFRVEVKRISQTSLFGVSSGNIKSFVTDLTKYIFNDLPNEQNDVFKSDTVESQDFKKLQDQLNSLYTERNIVLPQESIEQKLLDLIHYSIEPLKGIDYTKSFNRIEFVNLSEDGNKIPIAMVDENFIPSVEEKLYVLEKEIKADVTVFDEFAQEYNLQVYSFNTQTGKGGAWLKIADEKWERISLHASGKDNYENTPFTKSMDEGTIIVVNGIAKRVNDRYKQITVSFDP</sequence>
<evidence type="ECO:0000313" key="1">
    <source>
        <dbReference type="EMBL" id="MBT1709265.1"/>
    </source>
</evidence>